<sequence>MYFNSFASVIVVAAAAFVHAGPISDATAADGAGSLLLTAREPKCQRHDVLRLLGLLLDKTSKRYGYLPTAWEKAWDRNT</sequence>
<comment type="caution">
    <text evidence="2">The sequence shown here is derived from an EMBL/GenBank/DDBJ whole genome shotgun (WGS) entry which is preliminary data.</text>
</comment>
<feature type="chain" id="PRO_5046341637" evidence="1">
    <location>
        <begin position="21"/>
        <end position="79"/>
    </location>
</feature>
<gene>
    <name evidence="2" type="ORF">PG991_011042</name>
</gene>
<feature type="signal peptide" evidence="1">
    <location>
        <begin position="1"/>
        <end position="20"/>
    </location>
</feature>
<evidence type="ECO:0000313" key="2">
    <source>
        <dbReference type="EMBL" id="KAK8008491.1"/>
    </source>
</evidence>
<name>A0ABR1RF20_9PEZI</name>
<reference evidence="2 3" key="1">
    <citation type="submission" date="2023-01" db="EMBL/GenBank/DDBJ databases">
        <title>Analysis of 21 Apiospora genomes using comparative genomics revels a genus with tremendous synthesis potential of carbohydrate active enzymes and secondary metabolites.</title>
        <authorList>
            <person name="Sorensen T."/>
        </authorList>
    </citation>
    <scope>NUCLEOTIDE SEQUENCE [LARGE SCALE GENOMIC DNA]</scope>
    <source>
        <strain evidence="2 3">CBS 20057</strain>
    </source>
</reference>
<proteinExistence type="predicted"/>
<dbReference type="Proteomes" id="UP001396898">
    <property type="component" value="Unassembled WGS sequence"/>
</dbReference>
<protein>
    <submittedName>
        <fullName evidence="2">Uncharacterized protein</fullName>
    </submittedName>
</protein>
<keyword evidence="3" id="KW-1185">Reference proteome</keyword>
<dbReference type="EMBL" id="JAQQWI010000016">
    <property type="protein sequence ID" value="KAK8008491.1"/>
    <property type="molecule type" value="Genomic_DNA"/>
</dbReference>
<evidence type="ECO:0000256" key="1">
    <source>
        <dbReference type="SAM" id="SignalP"/>
    </source>
</evidence>
<evidence type="ECO:0000313" key="3">
    <source>
        <dbReference type="Proteomes" id="UP001396898"/>
    </source>
</evidence>
<organism evidence="2 3">
    <name type="scientific">Apiospora marii</name>
    <dbReference type="NCBI Taxonomy" id="335849"/>
    <lineage>
        <taxon>Eukaryota</taxon>
        <taxon>Fungi</taxon>
        <taxon>Dikarya</taxon>
        <taxon>Ascomycota</taxon>
        <taxon>Pezizomycotina</taxon>
        <taxon>Sordariomycetes</taxon>
        <taxon>Xylariomycetidae</taxon>
        <taxon>Amphisphaeriales</taxon>
        <taxon>Apiosporaceae</taxon>
        <taxon>Apiospora</taxon>
    </lineage>
</organism>
<keyword evidence="1" id="KW-0732">Signal</keyword>
<accession>A0ABR1RF20</accession>